<evidence type="ECO:0000313" key="7">
    <source>
        <dbReference type="EMBL" id="GCB79401.1"/>
    </source>
</evidence>
<keyword evidence="4" id="KW-0547">Nucleotide-binding</keyword>
<sequence length="516" mass="57571">MRESTLREEAEDEARERRLRGHFSKQPIEAVAPRRELFGHGFGQHGGLTVLGGASGMGKTAALRRLVGEWASLEAGPDAIYPQFQFLLYFELERESEPGSLQDLTLATYPHLATELYYLWQTPEAVLLIFDGLDRVRGWHDSTPEMAVGEPTVKCPLPGILWALARGAMLPGCCVLLAGRPAALKLLQNTGANLWLEVAGLSEGARQAYMLDFHAGSAELGRATLDQARRNDYLWGLCLDPAYCWLVCSSPGEGSPPPRTTTQVLAGYLHGVLRQRAGGDPRDLVFRAGEMALEGLSQRNGFFGEEDFRRHGLEPSQLEPGLVQRAAGKEGAFYTFRLPVLQEFVAALAQYLAPERRNLLELLRATQAADDGRYQGYLRFLLGLSARASSRQLEELLLPLPHRSICEAIFWLEALVQVEVKKRELNRRRLLGVAHYLQEGRNRRLARLLGRSISQMALGSERSQHGVRLDPSDCAALCYVFQHSESIDTFSFENCYMQAEGIKHLLAAFLNCKRLR</sequence>
<evidence type="ECO:0000256" key="4">
    <source>
        <dbReference type="ARBA" id="ARBA00022741"/>
    </source>
</evidence>
<dbReference type="Pfam" id="PF05729">
    <property type="entry name" value="NACHT"/>
    <property type="match status" value="1"/>
</dbReference>
<protein>
    <recommendedName>
        <fullName evidence="6">NACHT domain-containing protein</fullName>
    </recommendedName>
</protein>
<dbReference type="PANTHER" id="PTHR45690">
    <property type="entry name" value="NACHT, LRR AND PYD DOMAINS-CONTAINING PROTEIN 12"/>
    <property type="match status" value="1"/>
</dbReference>
<evidence type="ECO:0000256" key="2">
    <source>
        <dbReference type="ARBA" id="ARBA00022490"/>
    </source>
</evidence>
<dbReference type="InterPro" id="IPR041075">
    <property type="entry name" value="NOD1/2_WH"/>
</dbReference>
<keyword evidence="2" id="KW-0963">Cytoplasm</keyword>
<evidence type="ECO:0000259" key="6">
    <source>
        <dbReference type="PROSITE" id="PS50837"/>
    </source>
</evidence>
<dbReference type="OrthoDB" id="10478971at2759"/>
<comment type="caution">
    <text evidence="7">The sequence shown here is derived from an EMBL/GenBank/DDBJ whole genome shotgun (WGS) entry which is preliminary data.</text>
</comment>
<keyword evidence="5" id="KW-0067">ATP-binding</keyword>
<reference evidence="7 8" key="1">
    <citation type="journal article" date="2018" name="Nat. Ecol. Evol.">
        <title>Shark genomes provide insights into elasmobranch evolution and the origin of vertebrates.</title>
        <authorList>
            <person name="Hara Y"/>
            <person name="Yamaguchi K"/>
            <person name="Onimaru K"/>
            <person name="Kadota M"/>
            <person name="Koyanagi M"/>
            <person name="Keeley SD"/>
            <person name="Tatsumi K"/>
            <person name="Tanaka K"/>
            <person name="Motone F"/>
            <person name="Kageyama Y"/>
            <person name="Nozu R"/>
            <person name="Adachi N"/>
            <person name="Nishimura O"/>
            <person name="Nakagawa R"/>
            <person name="Tanegashima C"/>
            <person name="Kiyatake I"/>
            <person name="Matsumoto R"/>
            <person name="Murakumo K"/>
            <person name="Nishida K"/>
            <person name="Terakita A"/>
            <person name="Kuratani S"/>
            <person name="Sato K"/>
            <person name="Hyodo S Kuraku.S."/>
        </authorList>
    </citation>
    <scope>NUCLEOTIDE SEQUENCE [LARGE SCALE GENOMIC DNA]</scope>
</reference>
<dbReference type="InterPro" id="IPR007111">
    <property type="entry name" value="NACHT_NTPase"/>
</dbReference>
<name>A0A401Q260_SCYTO</name>
<dbReference type="InterPro" id="IPR050637">
    <property type="entry name" value="NLRP_innate_immun_reg"/>
</dbReference>
<feature type="domain" description="NACHT" evidence="6">
    <location>
        <begin position="47"/>
        <end position="183"/>
    </location>
</feature>
<dbReference type="GO" id="GO:0005737">
    <property type="term" value="C:cytoplasm"/>
    <property type="evidence" value="ECO:0007669"/>
    <property type="project" value="UniProtKB-SubCell"/>
</dbReference>
<gene>
    <name evidence="7" type="ORF">scyTo_0021290</name>
</gene>
<comment type="subcellular location">
    <subcellularLocation>
        <location evidence="1">Cytoplasm</location>
    </subcellularLocation>
</comment>
<evidence type="ECO:0000256" key="5">
    <source>
        <dbReference type="ARBA" id="ARBA00022840"/>
    </source>
</evidence>
<evidence type="ECO:0000256" key="1">
    <source>
        <dbReference type="ARBA" id="ARBA00004496"/>
    </source>
</evidence>
<organism evidence="7 8">
    <name type="scientific">Scyliorhinus torazame</name>
    <name type="common">Cloudy catshark</name>
    <name type="synonym">Catulus torazame</name>
    <dbReference type="NCBI Taxonomy" id="75743"/>
    <lineage>
        <taxon>Eukaryota</taxon>
        <taxon>Metazoa</taxon>
        <taxon>Chordata</taxon>
        <taxon>Craniata</taxon>
        <taxon>Vertebrata</taxon>
        <taxon>Chondrichthyes</taxon>
        <taxon>Elasmobranchii</taxon>
        <taxon>Galeomorphii</taxon>
        <taxon>Galeoidea</taxon>
        <taxon>Carcharhiniformes</taxon>
        <taxon>Scyliorhinidae</taxon>
        <taxon>Scyliorhinus</taxon>
    </lineage>
</organism>
<accession>A0A401Q260</accession>
<dbReference type="OMA" id="PAYCWLV"/>
<dbReference type="PANTHER" id="PTHR45690:SF19">
    <property type="entry name" value="NACHT, LRR AND PYD DOMAINS-CONTAINING PROTEIN 3"/>
    <property type="match status" value="1"/>
</dbReference>
<dbReference type="GO" id="GO:0006954">
    <property type="term" value="P:inflammatory response"/>
    <property type="evidence" value="ECO:0007669"/>
    <property type="project" value="UniProtKB-KW"/>
</dbReference>
<dbReference type="Proteomes" id="UP000288216">
    <property type="component" value="Unassembled WGS sequence"/>
</dbReference>
<evidence type="ECO:0000256" key="3">
    <source>
        <dbReference type="ARBA" id="ARBA00022737"/>
    </source>
</evidence>
<evidence type="ECO:0000313" key="8">
    <source>
        <dbReference type="Proteomes" id="UP000288216"/>
    </source>
</evidence>
<dbReference type="InterPro" id="IPR027417">
    <property type="entry name" value="P-loop_NTPase"/>
</dbReference>
<dbReference type="Pfam" id="PF17779">
    <property type="entry name" value="WHD_NOD2"/>
    <property type="match status" value="1"/>
</dbReference>
<dbReference type="Gene3D" id="3.40.50.300">
    <property type="entry name" value="P-loop containing nucleotide triphosphate hydrolases"/>
    <property type="match status" value="1"/>
</dbReference>
<keyword evidence="8" id="KW-1185">Reference proteome</keyword>
<proteinExistence type="predicted"/>
<dbReference type="GO" id="GO:0005524">
    <property type="term" value="F:ATP binding"/>
    <property type="evidence" value="ECO:0007669"/>
    <property type="project" value="UniProtKB-KW"/>
</dbReference>
<keyword evidence="3" id="KW-0677">Repeat</keyword>
<dbReference type="AlphaFoldDB" id="A0A401Q260"/>
<dbReference type="STRING" id="75743.A0A401Q260"/>
<dbReference type="EMBL" id="BFAA01018600">
    <property type="protein sequence ID" value="GCB79401.1"/>
    <property type="molecule type" value="Genomic_DNA"/>
</dbReference>
<dbReference type="PROSITE" id="PS50837">
    <property type="entry name" value="NACHT"/>
    <property type="match status" value="1"/>
</dbReference>